<evidence type="ECO:0000313" key="2">
    <source>
        <dbReference type="EMBL" id="KAJ1120926.1"/>
    </source>
</evidence>
<dbReference type="Proteomes" id="UP001066276">
    <property type="component" value="Chromosome 8"/>
</dbReference>
<name>A0AAV7NZU3_PLEWA</name>
<feature type="compositionally biased region" description="Basic and acidic residues" evidence="1">
    <location>
        <begin position="1"/>
        <end position="16"/>
    </location>
</feature>
<organism evidence="2 3">
    <name type="scientific">Pleurodeles waltl</name>
    <name type="common">Iberian ribbed newt</name>
    <dbReference type="NCBI Taxonomy" id="8319"/>
    <lineage>
        <taxon>Eukaryota</taxon>
        <taxon>Metazoa</taxon>
        <taxon>Chordata</taxon>
        <taxon>Craniata</taxon>
        <taxon>Vertebrata</taxon>
        <taxon>Euteleostomi</taxon>
        <taxon>Amphibia</taxon>
        <taxon>Batrachia</taxon>
        <taxon>Caudata</taxon>
        <taxon>Salamandroidea</taxon>
        <taxon>Salamandridae</taxon>
        <taxon>Pleurodelinae</taxon>
        <taxon>Pleurodeles</taxon>
    </lineage>
</organism>
<reference evidence="2" key="1">
    <citation type="journal article" date="2022" name="bioRxiv">
        <title>Sequencing and chromosome-scale assembly of the giantPleurodeles waltlgenome.</title>
        <authorList>
            <person name="Brown T."/>
            <person name="Elewa A."/>
            <person name="Iarovenko S."/>
            <person name="Subramanian E."/>
            <person name="Araus A.J."/>
            <person name="Petzold A."/>
            <person name="Susuki M."/>
            <person name="Suzuki K.-i.T."/>
            <person name="Hayashi T."/>
            <person name="Toyoda A."/>
            <person name="Oliveira C."/>
            <person name="Osipova E."/>
            <person name="Leigh N.D."/>
            <person name="Simon A."/>
            <person name="Yun M.H."/>
        </authorList>
    </citation>
    <scope>NUCLEOTIDE SEQUENCE</scope>
    <source>
        <strain evidence="2">20211129_DDA</strain>
        <tissue evidence="2">Liver</tissue>
    </source>
</reference>
<feature type="region of interest" description="Disordered" evidence="1">
    <location>
        <begin position="81"/>
        <end position="114"/>
    </location>
</feature>
<sequence>MVKREPVAGIHRDQLGQKRGLASESTALMSAVAATERPQQSQRQPLKRSEQSVEGVRSRRAGRTRHILTLSSCGPLAAGYAEGAASKASQPSTTDAVHPIKGLRRFDGITPTLK</sequence>
<proteinExistence type="predicted"/>
<evidence type="ECO:0000256" key="1">
    <source>
        <dbReference type="SAM" id="MobiDB-lite"/>
    </source>
</evidence>
<gene>
    <name evidence="2" type="ORF">NDU88_009073</name>
</gene>
<feature type="region of interest" description="Disordered" evidence="1">
    <location>
        <begin position="1"/>
        <end position="66"/>
    </location>
</feature>
<dbReference type="EMBL" id="JANPWB010000012">
    <property type="protein sequence ID" value="KAJ1120926.1"/>
    <property type="molecule type" value="Genomic_DNA"/>
</dbReference>
<accession>A0AAV7NZU3</accession>
<dbReference type="AlphaFoldDB" id="A0AAV7NZU3"/>
<evidence type="ECO:0000313" key="3">
    <source>
        <dbReference type="Proteomes" id="UP001066276"/>
    </source>
</evidence>
<keyword evidence="3" id="KW-1185">Reference proteome</keyword>
<comment type="caution">
    <text evidence="2">The sequence shown here is derived from an EMBL/GenBank/DDBJ whole genome shotgun (WGS) entry which is preliminary data.</text>
</comment>
<protein>
    <submittedName>
        <fullName evidence="2">Uncharacterized protein</fullName>
    </submittedName>
</protein>